<organism evidence="1 2">
    <name type="scientific">Meloidogyne incognita</name>
    <name type="common">Southern root-knot nematode worm</name>
    <name type="synonym">Oxyuris incognita</name>
    <dbReference type="NCBI Taxonomy" id="6306"/>
    <lineage>
        <taxon>Eukaryota</taxon>
        <taxon>Metazoa</taxon>
        <taxon>Ecdysozoa</taxon>
        <taxon>Nematoda</taxon>
        <taxon>Chromadorea</taxon>
        <taxon>Rhabditida</taxon>
        <taxon>Tylenchina</taxon>
        <taxon>Tylenchomorpha</taxon>
        <taxon>Tylenchoidea</taxon>
        <taxon>Meloidogynidae</taxon>
        <taxon>Meloidogyninae</taxon>
        <taxon>Meloidogyne</taxon>
        <taxon>Meloidogyne incognita group</taxon>
    </lineage>
</organism>
<sequence>MSAWALRAAPLSCTASASRRAYSSTVVSLAFKEARTARPLSLRVANTVASCRRITADIAVVAVGVAHLTSAIVVVVVVVEVAVVQLTNQKIEGDVVRVGVVAVAQLNQKRFGVDVVVEVATDVQFNQKELKLVWLL</sequence>
<dbReference type="AlphaFoldDB" id="A0A914L3R8"/>
<proteinExistence type="predicted"/>
<dbReference type="Proteomes" id="UP000887563">
    <property type="component" value="Unplaced"/>
</dbReference>
<name>A0A914L3R8_MELIC</name>
<keyword evidence="1" id="KW-1185">Reference proteome</keyword>
<reference evidence="2" key="1">
    <citation type="submission" date="2022-11" db="UniProtKB">
        <authorList>
            <consortium name="WormBaseParasite"/>
        </authorList>
    </citation>
    <scope>IDENTIFICATION</scope>
</reference>
<accession>A0A914L3R8</accession>
<evidence type="ECO:0000313" key="1">
    <source>
        <dbReference type="Proteomes" id="UP000887563"/>
    </source>
</evidence>
<evidence type="ECO:0000313" key="2">
    <source>
        <dbReference type="WBParaSite" id="Minc3s00257g08764"/>
    </source>
</evidence>
<dbReference type="WBParaSite" id="Minc3s00257g08764">
    <property type="protein sequence ID" value="Minc3s00257g08764"/>
    <property type="gene ID" value="Minc3s00257g08764"/>
</dbReference>
<protein>
    <submittedName>
        <fullName evidence="2">Uncharacterized protein</fullName>
    </submittedName>
</protein>